<dbReference type="InterPro" id="IPR000209">
    <property type="entry name" value="Peptidase_S8/S53_dom"/>
</dbReference>
<comment type="caution">
    <text evidence="7">The sequence shown here is derived from an EMBL/GenBank/DDBJ whole genome shotgun (WGS) entry which is preliminary data.</text>
</comment>
<feature type="domain" description="DUF5648" evidence="6">
    <location>
        <begin position="241"/>
        <end position="372"/>
    </location>
</feature>
<gene>
    <name evidence="7" type="ORF">D7Y13_41260</name>
</gene>
<evidence type="ECO:0000259" key="6">
    <source>
        <dbReference type="Pfam" id="PF18885"/>
    </source>
</evidence>
<dbReference type="EMBL" id="RAWI01000722">
    <property type="protein sequence ID" value="RKH88714.1"/>
    <property type="molecule type" value="Genomic_DNA"/>
</dbReference>
<accession>A0ABX9Q6N4</accession>
<feature type="domain" description="Peptidase S8/S53" evidence="5">
    <location>
        <begin position="51"/>
        <end position="208"/>
    </location>
</feature>
<dbReference type="Gene3D" id="3.40.50.200">
    <property type="entry name" value="Peptidase S8/S53 domain"/>
    <property type="match status" value="1"/>
</dbReference>
<evidence type="ECO:0000256" key="1">
    <source>
        <dbReference type="ARBA" id="ARBA00022670"/>
    </source>
</evidence>
<keyword evidence="3" id="KW-0720">Serine protease</keyword>
<feature type="region of interest" description="Disordered" evidence="4">
    <location>
        <begin position="205"/>
        <end position="226"/>
    </location>
</feature>
<keyword evidence="8" id="KW-1185">Reference proteome</keyword>
<evidence type="ECO:0000313" key="7">
    <source>
        <dbReference type="EMBL" id="RKH88714.1"/>
    </source>
</evidence>
<keyword evidence="2" id="KW-0378">Hydrolase</keyword>
<keyword evidence="1" id="KW-0645">Protease</keyword>
<evidence type="ECO:0000313" key="8">
    <source>
        <dbReference type="Proteomes" id="UP000278907"/>
    </source>
</evidence>
<name>A0ABX9Q6N4_9BACT</name>
<sequence length="465" mass="49050">LGSGGAIRRAADLLGAGDVILIELHRPGPLATGVGQEGFIAIEWWPDDYDAIQYATSRGVIVVEAAGNGAQDLDAPAYDVPQPGFPPGWSNPFRRGARDSGAILAGAGAPPRGTHGHDHGPDRSRLDFSNFGAAVDAQGWGREVTTTGYGDLQGGGNEDLWYTDGFSGTSSASPIVVGALSCLQGVRRAQSTALMTPMEARALLRSTGSPQQDAPGRPASQRIGNRPDLRQLLATQVQTVPLHRYWNAGAGDHFYTTNWNELGGGNHGWGYEGIQCHIYPTARSGTVPLYRYWNAGIGDHFYTTNWGELGTGAYGWGYEGIQGHVYPTARSGTVPLYRYWNAGIGDHFYTTNWGELGTGAYGWGYEGIQCYVEPMARSGVPLTEGEAARASGPAMSGFEAGSGMRVMPGLEATGAVPASFQMTGKGATAPASFSTGRMAGKETLEIEGKGASSQDVTLTLRIGRG</sequence>
<evidence type="ECO:0000256" key="2">
    <source>
        <dbReference type="ARBA" id="ARBA00022801"/>
    </source>
</evidence>
<organism evidence="7 8">
    <name type="scientific">Corallococcus praedator</name>
    <dbReference type="NCBI Taxonomy" id="2316724"/>
    <lineage>
        <taxon>Bacteria</taxon>
        <taxon>Pseudomonadati</taxon>
        <taxon>Myxococcota</taxon>
        <taxon>Myxococcia</taxon>
        <taxon>Myxococcales</taxon>
        <taxon>Cystobacterineae</taxon>
        <taxon>Myxococcaceae</taxon>
        <taxon>Corallococcus</taxon>
    </lineage>
</organism>
<dbReference type="InterPro" id="IPR023828">
    <property type="entry name" value="Peptidase_S8_Ser-AS"/>
</dbReference>
<dbReference type="Pfam" id="PF00082">
    <property type="entry name" value="Peptidase_S8"/>
    <property type="match status" value="1"/>
</dbReference>
<evidence type="ECO:0008006" key="9">
    <source>
        <dbReference type="Google" id="ProtNLM"/>
    </source>
</evidence>
<dbReference type="InterPro" id="IPR036852">
    <property type="entry name" value="Peptidase_S8/S53_dom_sf"/>
</dbReference>
<evidence type="ECO:0000256" key="4">
    <source>
        <dbReference type="SAM" id="MobiDB-lite"/>
    </source>
</evidence>
<evidence type="ECO:0000256" key="3">
    <source>
        <dbReference type="ARBA" id="ARBA00022825"/>
    </source>
</evidence>
<evidence type="ECO:0000259" key="5">
    <source>
        <dbReference type="Pfam" id="PF00082"/>
    </source>
</evidence>
<protein>
    <recommendedName>
        <fullName evidence="9">Peptidase S8/S53 domain-containing protein</fullName>
    </recommendedName>
</protein>
<dbReference type="RefSeq" id="WP_147452641.1">
    <property type="nucleotide sequence ID" value="NZ_RAWI01000722.1"/>
</dbReference>
<dbReference type="Pfam" id="PF18885">
    <property type="entry name" value="DUF5648"/>
    <property type="match status" value="1"/>
</dbReference>
<dbReference type="PROSITE" id="PS00138">
    <property type="entry name" value="SUBTILASE_SER"/>
    <property type="match status" value="1"/>
</dbReference>
<reference evidence="7 8" key="1">
    <citation type="submission" date="2018-09" db="EMBL/GenBank/DDBJ databases">
        <authorList>
            <person name="Livingstone P.G."/>
            <person name="Whitworth D.E."/>
        </authorList>
    </citation>
    <scope>NUCLEOTIDE SEQUENCE [LARGE SCALE GENOMIC DNA]</scope>
    <source>
        <strain evidence="7 8">CA031B</strain>
    </source>
</reference>
<feature type="non-terminal residue" evidence="7">
    <location>
        <position position="1"/>
    </location>
</feature>
<dbReference type="Proteomes" id="UP000278907">
    <property type="component" value="Unassembled WGS sequence"/>
</dbReference>
<dbReference type="SUPFAM" id="SSF52743">
    <property type="entry name" value="Subtilisin-like"/>
    <property type="match status" value="1"/>
</dbReference>
<proteinExistence type="predicted"/>
<dbReference type="InterPro" id="IPR043708">
    <property type="entry name" value="DUF5648"/>
</dbReference>